<dbReference type="SUPFAM" id="SSF142433">
    <property type="entry name" value="CinA-like"/>
    <property type="match status" value="1"/>
</dbReference>
<dbReference type="InterPro" id="IPR008136">
    <property type="entry name" value="CinA_C"/>
</dbReference>
<dbReference type="RefSeq" id="WP_012374320.1">
    <property type="nucleotide sequence ID" value="NC_010571.1"/>
</dbReference>
<keyword evidence="3" id="KW-1185">Reference proteome</keyword>
<dbReference type="InterPro" id="IPR036653">
    <property type="entry name" value="CinA-like_C"/>
</dbReference>
<evidence type="ECO:0000313" key="2">
    <source>
        <dbReference type="EMBL" id="ACB74782.1"/>
    </source>
</evidence>
<dbReference type="STRING" id="452637.Oter_1498"/>
<dbReference type="KEGG" id="ote:Oter_1498"/>
<gene>
    <name evidence="2" type="ordered locus">Oter_1498</name>
</gene>
<evidence type="ECO:0000313" key="3">
    <source>
        <dbReference type="Proteomes" id="UP000007013"/>
    </source>
</evidence>
<dbReference type="eggNOG" id="COG1546">
    <property type="taxonomic scope" value="Bacteria"/>
</dbReference>
<dbReference type="HOGENOM" id="CLU_030805_1_0_0"/>
<organism evidence="2 3">
    <name type="scientific">Opitutus terrae (strain DSM 11246 / JCM 15787 / PB90-1)</name>
    <dbReference type="NCBI Taxonomy" id="452637"/>
    <lineage>
        <taxon>Bacteria</taxon>
        <taxon>Pseudomonadati</taxon>
        <taxon>Verrucomicrobiota</taxon>
        <taxon>Opitutia</taxon>
        <taxon>Opitutales</taxon>
        <taxon>Opitutaceae</taxon>
        <taxon>Opitutus</taxon>
    </lineage>
</organism>
<evidence type="ECO:0000259" key="1">
    <source>
        <dbReference type="Pfam" id="PF02464"/>
    </source>
</evidence>
<dbReference type="Gene3D" id="3.90.950.20">
    <property type="entry name" value="CinA-like"/>
    <property type="match status" value="1"/>
</dbReference>
<protein>
    <submittedName>
        <fullName evidence="2">CinA domain protein</fullName>
    </submittedName>
</protein>
<dbReference type="OrthoDB" id="195248at2"/>
<dbReference type="EMBL" id="CP001032">
    <property type="protein sequence ID" value="ACB74782.1"/>
    <property type="molecule type" value="Genomic_DNA"/>
</dbReference>
<dbReference type="Proteomes" id="UP000007013">
    <property type="component" value="Chromosome"/>
</dbReference>
<name>B1ZST8_OPITP</name>
<sequence length="176" mass="18822">MNSCAEELKQLMLQEPRWSLAVAESMTAGNLQARVAAVSGASAYFRGGMTAYTIEQKVRLLGIDRAEAERTNCVSVEVARQMARGACARFDADVAVATTGYAEPSKPNGVAVPFAWWAAAFRTAGGWHEGHGRVECPGAKRAQTQGMIADAVLAELVAWLRELRQKSPAGKPGSIE</sequence>
<dbReference type="NCBIfam" id="TIGR00199">
    <property type="entry name" value="PncC_domain"/>
    <property type="match status" value="1"/>
</dbReference>
<proteinExistence type="predicted"/>
<dbReference type="Pfam" id="PF02464">
    <property type="entry name" value="CinA"/>
    <property type="match status" value="1"/>
</dbReference>
<feature type="domain" description="CinA C-terminal" evidence="1">
    <location>
        <begin position="10"/>
        <end position="156"/>
    </location>
</feature>
<dbReference type="AlphaFoldDB" id="B1ZST8"/>
<accession>B1ZST8</accession>
<reference evidence="2 3" key="1">
    <citation type="journal article" date="2011" name="J. Bacteriol.">
        <title>Genome sequence of the verrucomicrobium Opitutus terrae PB90-1, an abundant inhabitant of rice paddy soil ecosystems.</title>
        <authorList>
            <person name="van Passel M.W."/>
            <person name="Kant R."/>
            <person name="Palva A."/>
            <person name="Copeland A."/>
            <person name="Lucas S."/>
            <person name="Lapidus A."/>
            <person name="Glavina del Rio T."/>
            <person name="Pitluck S."/>
            <person name="Goltsman E."/>
            <person name="Clum A."/>
            <person name="Sun H."/>
            <person name="Schmutz J."/>
            <person name="Larimer F.W."/>
            <person name="Land M.L."/>
            <person name="Hauser L."/>
            <person name="Kyrpides N."/>
            <person name="Mikhailova N."/>
            <person name="Richardson P.P."/>
            <person name="Janssen P.H."/>
            <person name="de Vos W.M."/>
            <person name="Smidt H."/>
        </authorList>
    </citation>
    <scope>NUCLEOTIDE SEQUENCE [LARGE SCALE GENOMIC DNA]</scope>
    <source>
        <strain evidence="3">DSM 11246 / JCM 15787 / PB90-1</strain>
    </source>
</reference>